<protein>
    <submittedName>
        <fullName evidence="9">Pitrilysin family protein</fullName>
    </submittedName>
</protein>
<dbReference type="RefSeq" id="WP_232986285.1">
    <property type="nucleotide sequence ID" value="NZ_BAAATL010000039.1"/>
</dbReference>
<evidence type="ECO:0000256" key="3">
    <source>
        <dbReference type="ARBA" id="ARBA00022801"/>
    </source>
</evidence>
<dbReference type="PANTHER" id="PTHR43690">
    <property type="entry name" value="NARDILYSIN"/>
    <property type="match status" value="1"/>
</dbReference>
<evidence type="ECO:0000256" key="2">
    <source>
        <dbReference type="ARBA" id="ARBA00022670"/>
    </source>
</evidence>
<keyword evidence="5" id="KW-0482">Metalloprotease</keyword>
<dbReference type="PANTHER" id="PTHR43690:SF17">
    <property type="entry name" value="PROTEIN YHJJ"/>
    <property type="match status" value="1"/>
</dbReference>
<dbReference type="InterPro" id="IPR007863">
    <property type="entry name" value="Peptidase_M16_C"/>
</dbReference>
<dbReference type="EMBL" id="BAAATL010000039">
    <property type="protein sequence ID" value="GAA2507674.1"/>
    <property type="molecule type" value="Genomic_DNA"/>
</dbReference>
<reference evidence="9 10" key="1">
    <citation type="journal article" date="2019" name="Int. J. Syst. Evol. Microbiol.">
        <title>The Global Catalogue of Microorganisms (GCM) 10K type strain sequencing project: providing services to taxonomists for standard genome sequencing and annotation.</title>
        <authorList>
            <consortium name="The Broad Institute Genomics Platform"/>
            <consortium name="The Broad Institute Genome Sequencing Center for Infectious Disease"/>
            <person name="Wu L."/>
            <person name="Ma J."/>
        </authorList>
    </citation>
    <scope>NUCLEOTIDE SEQUENCE [LARGE SCALE GENOMIC DNA]</scope>
    <source>
        <strain evidence="9 10">JCM 6923</strain>
    </source>
</reference>
<keyword evidence="2" id="KW-0645">Protease</keyword>
<dbReference type="Proteomes" id="UP001501721">
    <property type="component" value="Unassembled WGS sequence"/>
</dbReference>
<evidence type="ECO:0000313" key="10">
    <source>
        <dbReference type="Proteomes" id="UP001501721"/>
    </source>
</evidence>
<dbReference type="InterPro" id="IPR011765">
    <property type="entry name" value="Pept_M16_N"/>
</dbReference>
<dbReference type="Pfam" id="PF05193">
    <property type="entry name" value="Peptidase_M16_C"/>
    <property type="match status" value="1"/>
</dbReference>
<evidence type="ECO:0000256" key="6">
    <source>
        <dbReference type="SAM" id="MobiDB-lite"/>
    </source>
</evidence>
<sequence length="439" mass="47327">MTAPHRFVLDNGLRVLLSPRTGAPAVAVAVHYDVGFRSEPEGRGGFSHLFEHLMFQGSAKYPKMAHWNYVQGLGGIVNGSTHQDYTDYYQMVPSHGLEQVLAMESDRMTALRVTQENLENQRSVVKEEIRSSVLNRAYGGFPWIPLPALLYRTYANAHNGYGEFADLDAAGVSDAIAFYQAHYTPSNAVLTLCGDLDVSRALALVEQHFAPLPWRPRPARPLLYEPPPSAALHGTCTDAHAPLPAVAIGCQLPDPAVELDTYLARMILCEILTGGSASVLHTALVREQGIAVHVSAGCGLFNSLDARAPDTLALVVTHHPHADTDAVVGLVDRELGRLGEERALDDRTRVARKRLATRLARRNADLLARTRALGTCELLHGGAGLVGDLPQRITAVRTEAVRDAIGRLRSPARAVLSLLPGGAGGPATDGARRKAVTAR</sequence>
<feature type="domain" description="Peptidase M16 N-terminal" evidence="7">
    <location>
        <begin position="15"/>
        <end position="131"/>
    </location>
</feature>
<comment type="similarity">
    <text evidence="1">Belongs to the peptidase M16 family.</text>
</comment>
<feature type="domain" description="Peptidase M16 C-terminal" evidence="8">
    <location>
        <begin position="174"/>
        <end position="341"/>
    </location>
</feature>
<gene>
    <name evidence="9" type="ORF">GCM10010422_68590</name>
</gene>
<evidence type="ECO:0000256" key="4">
    <source>
        <dbReference type="ARBA" id="ARBA00022833"/>
    </source>
</evidence>
<proteinExistence type="inferred from homology"/>
<keyword evidence="10" id="KW-1185">Reference proteome</keyword>
<evidence type="ECO:0000313" key="9">
    <source>
        <dbReference type="EMBL" id="GAA2507674.1"/>
    </source>
</evidence>
<evidence type="ECO:0000256" key="1">
    <source>
        <dbReference type="ARBA" id="ARBA00007261"/>
    </source>
</evidence>
<evidence type="ECO:0000259" key="8">
    <source>
        <dbReference type="Pfam" id="PF05193"/>
    </source>
</evidence>
<comment type="caution">
    <text evidence="9">The sequence shown here is derived from an EMBL/GenBank/DDBJ whole genome shotgun (WGS) entry which is preliminary data.</text>
</comment>
<accession>A0ABN3MTE0</accession>
<dbReference type="Pfam" id="PF00675">
    <property type="entry name" value="Peptidase_M16"/>
    <property type="match status" value="1"/>
</dbReference>
<dbReference type="SUPFAM" id="SSF63411">
    <property type="entry name" value="LuxS/MPP-like metallohydrolase"/>
    <property type="match status" value="2"/>
</dbReference>
<keyword evidence="3" id="KW-0378">Hydrolase</keyword>
<name>A0ABN3MTE0_9ACTN</name>
<dbReference type="InterPro" id="IPR011249">
    <property type="entry name" value="Metalloenz_LuxS/M16"/>
</dbReference>
<feature type="region of interest" description="Disordered" evidence="6">
    <location>
        <begin position="420"/>
        <end position="439"/>
    </location>
</feature>
<dbReference type="InterPro" id="IPR050626">
    <property type="entry name" value="Peptidase_M16"/>
</dbReference>
<evidence type="ECO:0000256" key="5">
    <source>
        <dbReference type="ARBA" id="ARBA00023049"/>
    </source>
</evidence>
<keyword evidence="4" id="KW-0862">Zinc</keyword>
<dbReference type="Gene3D" id="3.30.830.10">
    <property type="entry name" value="Metalloenzyme, LuxS/M16 peptidase-like"/>
    <property type="match status" value="2"/>
</dbReference>
<organism evidence="9 10">
    <name type="scientific">Streptomyces graminearus</name>
    <dbReference type="NCBI Taxonomy" id="284030"/>
    <lineage>
        <taxon>Bacteria</taxon>
        <taxon>Bacillati</taxon>
        <taxon>Actinomycetota</taxon>
        <taxon>Actinomycetes</taxon>
        <taxon>Kitasatosporales</taxon>
        <taxon>Streptomycetaceae</taxon>
        <taxon>Streptomyces</taxon>
    </lineage>
</organism>
<evidence type="ECO:0000259" key="7">
    <source>
        <dbReference type="Pfam" id="PF00675"/>
    </source>
</evidence>